<dbReference type="GO" id="GO:0000139">
    <property type="term" value="C:Golgi membrane"/>
    <property type="evidence" value="ECO:0007669"/>
    <property type="project" value="UniProtKB-SubCell"/>
</dbReference>
<dbReference type="PANTHER" id="PTHR24016:SF0">
    <property type="entry name" value="CONSERVED OLIGOMERIC GOLGI COMPLEX SUBUNIT 4"/>
    <property type="match status" value="1"/>
</dbReference>
<dbReference type="OrthoDB" id="47059at2759"/>
<dbReference type="Proteomes" id="UP000822476">
    <property type="component" value="Unassembled WGS sequence"/>
</dbReference>
<dbReference type="Pfam" id="PF08318">
    <property type="entry name" value="COG4_m"/>
    <property type="match status" value="1"/>
</dbReference>
<comment type="subcellular location">
    <subcellularLocation>
        <location evidence="1">Golgi apparatus membrane</location>
        <topology evidence="1">Peripheral membrane protein</topology>
    </subcellularLocation>
</comment>
<dbReference type="InterPro" id="IPR048680">
    <property type="entry name" value="COG4_N"/>
</dbReference>
<dbReference type="PANTHER" id="PTHR24016">
    <property type="entry name" value="CONSERVED OLIGOMERIC GOLGI COMPLEX SUBUNIT 4"/>
    <property type="match status" value="1"/>
</dbReference>
<evidence type="ECO:0000313" key="10">
    <source>
        <dbReference type="EMBL" id="KAF7257926.1"/>
    </source>
</evidence>
<dbReference type="EMBL" id="JTDE01002058">
    <property type="protein sequence ID" value="KAF7257926.1"/>
    <property type="molecule type" value="Genomic_DNA"/>
</dbReference>
<keyword evidence="5" id="KW-0653">Protein transport</keyword>
<accession>A0A8S9YX31</accession>
<dbReference type="InterPro" id="IPR013167">
    <property type="entry name" value="COG4_M"/>
</dbReference>
<dbReference type="Pfam" id="PF20662">
    <property type="entry name" value="COG4_C"/>
    <property type="match status" value="1"/>
</dbReference>
<evidence type="ECO:0000259" key="9">
    <source>
        <dbReference type="SMART" id="SM00762"/>
    </source>
</evidence>
<dbReference type="InterPro" id="IPR048684">
    <property type="entry name" value="COG4_C"/>
</dbReference>
<evidence type="ECO:0000256" key="2">
    <source>
        <dbReference type="ARBA" id="ARBA00009215"/>
    </source>
</evidence>
<evidence type="ECO:0000256" key="8">
    <source>
        <dbReference type="ARBA" id="ARBA00031340"/>
    </source>
</evidence>
<evidence type="ECO:0000256" key="5">
    <source>
        <dbReference type="ARBA" id="ARBA00022927"/>
    </source>
</evidence>
<dbReference type="SMART" id="SM00762">
    <property type="entry name" value="Cog4"/>
    <property type="match status" value="1"/>
</dbReference>
<keyword evidence="11" id="KW-1185">Reference proteome</keyword>
<dbReference type="Pfam" id="PF20663">
    <property type="entry name" value="COG4_N"/>
    <property type="match status" value="1"/>
</dbReference>
<reference evidence="10" key="1">
    <citation type="submission" date="2019-07" db="EMBL/GenBank/DDBJ databases">
        <title>Annotation for the trematode Paragonimus miyazaki's.</title>
        <authorList>
            <person name="Choi Y.-J."/>
        </authorList>
    </citation>
    <scope>NUCLEOTIDE SEQUENCE</scope>
    <source>
        <strain evidence="10">Japan</strain>
    </source>
</reference>
<dbReference type="GO" id="GO:0015031">
    <property type="term" value="P:protein transport"/>
    <property type="evidence" value="ECO:0007669"/>
    <property type="project" value="UniProtKB-KW"/>
</dbReference>
<evidence type="ECO:0000256" key="1">
    <source>
        <dbReference type="ARBA" id="ARBA00004395"/>
    </source>
</evidence>
<dbReference type="Gene3D" id="1.20.58.1970">
    <property type="match status" value="1"/>
</dbReference>
<keyword evidence="4" id="KW-0813">Transport</keyword>
<evidence type="ECO:0000256" key="7">
    <source>
        <dbReference type="ARBA" id="ARBA00023136"/>
    </source>
</evidence>
<evidence type="ECO:0000256" key="4">
    <source>
        <dbReference type="ARBA" id="ARBA00022448"/>
    </source>
</evidence>
<dbReference type="AlphaFoldDB" id="A0A8S9YX31"/>
<dbReference type="InterPro" id="IPR048682">
    <property type="entry name" value="COG4"/>
</dbReference>
<keyword evidence="6" id="KW-0333">Golgi apparatus</keyword>
<keyword evidence="7" id="KW-0472">Membrane</keyword>
<proteinExistence type="inferred from homology"/>
<organism evidence="10 11">
    <name type="scientific">Paragonimus skrjabini miyazakii</name>
    <dbReference type="NCBI Taxonomy" id="59628"/>
    <lineage>
        <taxon>Eukaryota</taxon>
        <taxon>Metazoa</taxon>
        <taxon>Spiralia</taxon>
        <taxon>Lophotrochozoa</taxon>
        <taxon>Platyhelminthes</taxon>
        <taxon>Trematoda</taxon>
        <taxon>Digenea</taxon>
        <taxon>Plagiorchiida</taxon>
        <taxon>Troglotremata</taxon>
        <taxon>Troglotrematidae</taxon>
        <taxon>Paragonimus</taxon>
    </lineage>
</organism>
<comment type="caution">
    <text evidence="10">The sequence shown here is derived from an EMBL/GenBank/DDBJ whole genome shotgun (WGS) entry which is preliminary data.</text>
</comment>
<comment type="similarity">
    <text evidence="2">Belongs to the COG4 family.</text>
</comment>
<evidence type="ECO:0000313" key="11">
    <source>
        <dbReference type="Proteomes" id="UP000822476"/>
    </source>
</evidence>
<feature type="domain" description="COG4 transport protein middle alpha-helical bundle" evidence="9">
    <location>
        <begin position="160"/>
        <end position="490"/>
    </location>
</feature>
<sequence>MDTDVDSLLDLTSVLRVSKELSADEVSLEQDIKSISSKRTQIDMRLTDLSYSIPDFHLIQSNSRNLSSMIGLASELALELSGKIRQLDLVKNRVMECVAKLDSIVNLKNCASEAEKALKQERFEEAAGYVNCFLNTDKEVLELTTKLITDTSARDSVLKLNTLRDQLITVTEKRFDHGLRQNERATIERFGKLFPLIGKREEGLERLAAYLCALIAKQCNGLISLAELPDSRSGITVNVHLDLLTQMFEFIAETVRDNQIYVETHYGSGSMFTIASAVQKQCDNLVERVFDRFRARHHLSELTRMVQPIFAPTVTTKLHSSTGHAPASNVANATDGTQLEHTLALEPIITEIVLMSTRVELYLRFMRRRVMADAQRMELSEVERNRKSKQITALFDNCQTVRRMQELIGTYISLEGHYLREMIIMAVASDELDDSTKTLRFADDVFFILKQCLGRSISSASVDGICAMLNHACSILLDNLINSVLAPRIRAGFPSGWMQDAYNYMQSSVAAVTPVASTTATLGSATGTTTSSGTVSSGPVSSGNVARHQFLIMLNTMETCRTNLDTLCSQVERDLSTLTEKLDSPSSQKLQACLAELKQSTSEQLQRLLDSGLDHLTTTVIRTHVKSVLQPLIAVRYDLTEDDLDLNAINDPWVEACVTELENFVKPFRIVLSNGNNDRLVSVLTTELVRRMESLIQRKTYSRFGAVQLEKEMRYLFAYLSGITYTTLRDHFTRLLQICNLLNLDKVEEVTYYWNTSTWRLSPNEVRRILSLRSEFSTDEIRRLKL</sequence>
<gene>
    <name evidence="10" type="ORF">EG68_04992</name>
</gene>
<evidence type="ECO:0000256" key="3">
    <source>
        <dbReference type="ARBA" id="ARBA00020975"/>
    </source>
</evidence>
<name>A0A8S9YX31_9TREM</name>
<protein>
    <recommendedName>
        <fullName evidence="3">Conserved oligomeric Golgi complex subunit 4</fullName>
    </recommendedName>
    <alternativeName>
        <fullName evidence="8">Component of oligomeric Golgi complex 4</fullName>
    </alternativeName>
</protein>
<evidence type="ECO:0000256" key="6">
    <source>
        <dbReference type="ARBA" id="ARBA00023034"/>
    </source>
</evidence>
<dbReference type="Gene3D" id="1.10.287.1060">
    <property type="entry name" value="ESAT-6-like"/>
    <property type="match status" value="1"/>
</dbReference>